<organism evidence="2 3">
    <name type="scientific">Brevundimonas abyssalis TAR-001</name>
    <dbReference type="NCBI Taxonomy" id="1391729"/>
    <lineage>
        <taxon>Bacteria</taxon>
        <taxon>Pseudomonadati</taxon>
        <taxon>Pseudomonadota</taxon>
        <taxon>Alphaproteobacteria</taxon>
        <taxon>Caulobacterales</taxon>
        <taxon>Caulobacteraceae</taxon>
        <taxon>Brevundimonas</taxon>
    </lineage>
</organism>
<comment type="caution">
    <text evidence="2">The sequence shown here is derived from an EMBL/GenBank/DDBJ whole genome shotgun (WGS) entry which is preliminary data.</text>
</comment>
<proteinExistence type="predicted"/>
<feature type="transmembrane region" description="Helical" evidence="1">
    <location>
        <begin position="43"/>
        <end position="64"/>
    </location>
</feature>
<dbReference type="RefSeq" id="WP_021696185.1">
    <property type="nucleotide sequence ID" value="NZ_BATC01000003.1"/>
</dbReference>
<dbReference type="AlphaFoldDB" id="A0A8E0KK50"/>
<protein>
    <submittedName>
        <fullName evidence="2">Uncharacterized protein</fullName>
    </submittedName>
</protein>
<evidence type="ECO:0000256" key="1">
    <source>
        <dbReference type="SAM" id="Phobius"/>
    </source>
</evidence>
<keyword evidence="1" id="KW-0472">Membrane</keyword>
<gene>
    <name evidence="2" type="ORF">MBEBAB_0339</name>
</gene>
<dbReference type="Proteomes" id="UP000016569">
    <property type="component" value="Unassembled WGS sequence"/>
</dbReference>
<dbReference type="OrthoDB" id="7566369at2"/>
<evidence type="ECO:0000313" key="3">
    <source>
        <dbReference type="Proteomes" id="UP000016569"/>
    </source>
</evidence>
<reference evidence="3" key="1">
    <citation type="journal article" date="2013" name="Genome Announc.">
        <title>Draft Genome Sequence of the Dimorphic Prosthecate Bacterium Brevundimonas abyssalis TAR-001T.</title>
        <authorList>
            <person name="Tsubouchi T."/>
            <person name="Nishi S."/>
            <person name="Usui K."/>
            <person name="Shimane Y."/>
            <person name="Takaki Y."/>
            <person name="Maruyama T."/>
            <person name="Hatada Y."/>
        </authorList>
    </citation>
    <scope>NUCLEOTIDE SEQUENCE [LARGE SCALE GENOMIC DNA]</scope>
    <source>
        <strain evidence="3">TAR-001</strain>
    </source>
</reference>
<keyword evidence="1" id="KW-0812">Transmembrane</keyword>
<name>A0A8E0KK50_9CAUL</name>
<sequence length="69" mass="7422">MAARRRDDPTGHPGVRSLAFWIGQAALFGWAVAERLGVAPTLTAWDILVVVMGLYLVCSATVGLRRGLN</sequence>
<keyword evidence="3" id="KW-1185">Reference proteome</keyword>
<accession>A0A8E0KK50</accession>
<evidence type="ECO:0000313" key="2">
    <source>
        <dbReference type="EMBL" id="GAD58089.1"/>
    </source>
</evidence>
<dbReference type="EMBL" id="BATC01000003">
    <property type="protein sequence ID" value="GAD58089.1"/>
    <property type="molecule type" value="Genomic_DNA"/>
</dbReference>
<keyword evidence="1" id="KW-1133">Transmembrane helix</keyword>